<dbReference type="SUPFAM" id="SSF51735">
    <property type="entry name" value="NAD(P)-binding Rossmann-fold domains"/>
    <property type="match status" value="1"/>
</dbReference>
<comment type="pathway">
    <text evidence="1 8">Metabolic intermediate biosynthesis; chorismate biosynthesis; chorismate from D-erythrose 4-phosphate and phosphoenolpyruvate: step 4/7.</text>
</comment>
<dbReference type="EC" id="1.1.1.25" evidence="2 8"/>
<accession>A0A6P1T4B2</accession>
<dbReference type="NCBIfam" id="TIGR00507">
    <property type="entry name" value="aroE"/>
    <property type="match status" value="1"/>
</dbReference>
<feature type="binding site" evidence="8">
    <location>
        <position position="222"/>
    </location>
    <ligand>
        <name>NADP(+)</name>
        <dbReference type="ChEBI" id="CHEBI:58349"/>
    </ligand>
</feature>
<dbReference type="InterPro" id="IPR013708">
    <property type="entry name" value="Shikimate_DH-bd_N"/>
</dbReference>
<dbReference type="InterPro" id="IPR036291">
    <property type="entry name" value="NAD(P)-bd_dom_sf"/>
</dbReference>
<feature type="binding site" evidence="8">
    <location>
        <begin position="157"/>
        <end position="162"/>
    </location>
    <ligand>
        <name>NADP(+)</name>
        <dbReference type="ChEBI" id="CHEBI:58349"/>
    </ligand>
</feature>
<feature type="binding site" evidence="8">
    <location>
        <position position="107"/>
    </location>
    <ligand>
        <name>shikimate</name>
        <dbReference type="ChEBI" id="CHEBI:36208"/>
    </ligand>
</feature>
<dbReference type="Proteomes" id="UP000464495">
    <property type="component" value="Chromosome"/>
</dbReference>
<feature type="binding site" evidence="8">
    <location>
        <position position="66"/>
    </location>
    <ligand>
        <name>shikimate</name>
        <dbReference type="ChEBI" id="CHEBI:36208"/>
    </ligand>
</feature>
<dbReference type="GO" id="GO:0008652">
    <property type="term" value="P:amino acid biosynthetic process"/>
    <property type="evidence" value="ECO:0007669"/>
    <property type="project" value="UniProtKB-KW"/>
</dbReference>
<dbReference type="Pfam" id="PF08501">
    <property type="entry name" value="Shikimate_dh_N"/>
    <property type="match status" value="1"/>
</dbReference>
<dbReference type="SUPFAM" id="SSF53223">
    <property type="entry name" value="Aminoacid dehydrogenase-like, N-terminal domain"/>
    <property type="match status" value="1"/>
</dbReference>
<evidence type="ECO:0000313" key="12">
    <source>
        <dbReference type="Proteomes" id="UP000464495"/>
    </source>
</evidence>
<feature type="binding site" evidence="8">
    <location>
        <position position="82"/>
    </location>
    <ligand>
        <name>NADP(+)</name>
        <dbReference type="ChEBI" id="CHEBI:58349"/>
    </ligand>
</feature>
<evidence type="ECO:0000256" key="6">
    <source>
        <dbReference type="ARBA" id="ARBA00023141"/>
    </source>
</evidence>
<dbReference type="GO" id="GO:0005829">
    <property type="term" value="C:cytosol"/>
    <property type="evidence" value="ECO:0007669"/>
    <property type="project" value="TreeGrafter"/>
</dbReference>
<evidence type="ECO:0000259" key="9">
    <source>
        <dbReference type="Pfam" id="PF01488"/>
    </source>
</evidence>
<dbReference type="UniPathway" id="UPA00053">
    <property type="reaction ID" value="UER00087"/>
</dbReference>
<evidence type="ECO:0000256" key="3">
    <source>
        <dbReference type="ARBA" id="ARBA00022605"/>
    </source>
</evidence>
<keyword evidence="5 8" id="KW-0560">Oxidoreductase</keyword>
<dbReference type="Gene3D" id="3.40.50.720">
    <property type="entry name" value="NAD(P)-binding Rossmann-like Domain"/>
    <property type="match status" value="1"/>
</dbReference>
<keyword evidence="4 8" id="KW-0521">NADP</keyword>
<dbReference type="PANTHER" id="PTHR21089:SF1">
    <property type="entry name" value="BIFUNCTIONAL 3-DEHYDROQUINATE DEHYDRATASE_SHIKIMATE DEHYDROGENASE, CHLOROPLASTIC"/>
    <property type="match status" value="1"/>
</dbReference>
<dbReference type="InterPro" id="IPR006151">
    <property type="entry name" value="Shikm_DH/Glu-tRNA_Rdtase"/>
</dbReference>
<dbReference type="EMBL" id="CP046620">
    <property type="protein sequence ID" value="QHQ36595.1"/>
    <property type="molecule type" value="Genomic_DNA"/>
</dbReference>
<dbReference type="CDD" id="cd01065">
    <property type="entry name" value="NAD_bind_Shikimate_DH"/>
    <property type="match status" value="1"/>
</dbReference>
<organism evidence="11 12">
    <name type="scientific">Algicella marina</name>
    <dbReference type="NCBI Taxonomy" id="2683284"/>
    <lineage>
        <taxon>Bacteria</taxon>
        <taxon>Pseudomonadati</taxon>
        <taxon>Pseudomonadota</taxon>
        <taxon>Alphaproteobacteria</taxon>
        <taxon>Rhodobacterales</taxon>
        <taxon>Paracoccaceae</taxon>
        <taxon>Algicella</taxon>
    </lineage>
</organism>
<dbReference type="NCBIfam" id="NF001312">
    <property type="entry name" value="PRK00258.1-4"/>
    <property type="match status" value="1"/>
</dbReference>
<reference evidence="11 12" key="1">
    <citation type="submission" date="2019-12" db="EMBL/GenBank/DDBJ databases">
        <title>Complete genome sequence of Algicella marina strain 9Alg 56(T) isolated from the red alga Tichocarpus crinitus.</title>
        <authorList>
            <person name="Kim S.-G."/>
            <person name="Nedashkovskaya O.I."/>
        </authorList>
    </citation>
    <scope>NUCLEOTIDE SEQUENCE [LARGE SCALE GENOMIC DNA]</scope>
    <source>
        <strain evidence="11 12">9Alg 56</strain>
    </source>
</reference>
<evidence type="ECO:0000259" key="10">
    <source>
        <dbReference type="Pfam" id="PF08501"/>
    </source>
</evidence>
<dbReference type="InterPro" id="IPR011342">
    <property type="entry name" value="Shikimate_DH"/>
</dbReference>
<keyword evidence="3 8" id="KW-0028">Amino-acid biosynthesis</keyword>
<comment type="subunit">
    <text evidence="8">Homodimer.</text>
</comment>
<dbReference type="GO" id="GO:0019632">
    <property type="term" value="P:shikimate metabolic process"/>
    <property type="evidence" value="ECO:0007669"/>
    <property type="project" value="InterPro"/>
</dbReference>
<dbReference type="GO" id="GO:0009073">
    <property type="term" value="P:aromatic amino acid family biosynthetic process"/>
    <property type="evidence" value="ECO:0007669"/>
    <property type="project" value="UniProtKB-KW"/>
</dbReference>
<name>A0A6P1T4B2_9RHOB</name>
<keyword evidence="6 8" id="KW-0057">Aromatic amino acid biosynthesis</keyword>
<dbReference type="Gene3D" id="3.40.50.10860">
    <property type="entry name" value="Leucine Dehydrogenase, chain A, domain 1"/>
    <property type="match status" value="1"/>
</dbReference>
<dbReference type="AlphaFoldDB" id="A0A6P1T4B2"/>
<evidence type="ECO:0000313" key="11">
    <source>
        <dbReference type="EMBL" id="QHQ36595.1"/>
    </source>
</evidence>
<feature type="binding site" evidence="8">
    <location>
        <begin position="133"/>
        <end position="137"/>
    </location>
    <ligand>
        <name>NADP(+)</name>
        <dbReference type="ChEBI" id="CHEBI:58349"/>
    </ligand>
</feature>
<keyword evidence="12" id="KW-1185">Reference proteome</keyword>
<dbReference type="RefSeq" id="WP_161863141.1">
    <property type="nucleotide sequence ID" value="NZ_CP046620.1"/>
</dbReference>
<evidence type="ECO:0000256" key="1">
    <source>
        <dbReference type="ARBA" id="ARBA00004871"/>
    </source>
</evidence>
<dbReference type="KEGG" id="amaq:GO499_16150"/>
<dbReference type="InterPro" id="IPR046346">
    <property type="entry name" value="Aminoacid_DH-like_N_sf"/>
</dbReference>
<dbReference type="Pfam" id="PF01488">
    <property type="entry name" value="Shikimate_DH"/>
    <property type="match status" value="1"/>
</dbReference>
<protein>
    <recommendedName>
        <fullName evidence="2 8">Shikimate dehydrogenase (NADP(+))</fullName>
        <shortName evidence="8">SDH</shortName>
        <ecNumber evidence="2 8">1.1.1.25</ecNumber>
    </recommendedName>
</protein>
<feature type="binding site" evidence="8">
    <location>
        <position position="245"/>
    </location>
    <ligand>
        <name>NADP(+)</name>
        <dbReference type="ChEBI" id="CHEBI:58349"/>
    </ligand>
</feature>
<comment type="function">
    <text evidence="8">Involved in the biosynthesis of the chorismate, which leads to the biosynthesis of aromatic amino acids. Catalyzes the reversible NADPH linked reduction of 3-dehydroshikimate (DHSA) to yield shikimate (SA).</text>
</comment>
<comment type="similarity">
    <text evidence="8">Belongs to the shikimate dehydrogenase family.</text>
</comment>
<gene>
    <name evidence="8" type="primary">aroE</name>
    <name evidence="11" type="ORF">GO499_16150</name>
</gene>
<feature type="domain" description="Shikimate dehydrogenase substrate binding N-terminal" evidence="10">
    <location>
        <begin position="11"/>
        <end position="93"/>
    </location>
</feature>
<sequence>MTAETPPLAGVIGWPVAHSLSPKLHGHWLKRYNLRGYYVPLGIRPQDFESSIRSLPKLGFRGVNLTIPYKETILSMADAVSDRASLIGAANTITFREDGSISADNTDGYGFLENLRQNAPGWDVRNGPALVLGAGGASRAVVSSLLNAGVPEIRLANRTRQRSEILRDQFGAKISVIDWNRASDAAEDTNLIVNTTSLGMSGKPDLQFSLANAPEGALVTDVVYTPLETQILADARARGNPTVDGLGMLLFQGIPGFESWFGYRPEVDETVRQIVLSG</sequence>
<dbReference type="GO" id="GO:0009423">
    <property type="term" value="P:chorismate biosynthetic process"/>
    <property type="evidence" value="ECO:0007669"/>
    <property type="project" value="UniProtKB-UniRule"/>
</dbReference>
<dbReference type="HAMAP" id="MF_00222">
    <property type="entry name" value="Shikimate_DH_AroE"/>
    <property type="match status" value="1"/>
</dbReference>
<feature type="binding site" evidence="8">
    <location>
        <position position="224"/>
    </location>
    <ligand>
        <name>shikimate</name>
        <dbReference type="ChEBI" id="CHEBI:36208"/>
    </ligand>
</feature>
<comment type="catalytic activity">
    <reaction evidence="7 8">
        <text>shikimate + NADP(+) = 3-dehydroshikimate + NADPH + H(+)</text>
        <dbReference type="Rhea" id="RHEA:17737"/>
        <dbReference type="ChEBI" id="CHEBI:15378"/>
        <dbReference type="ChEBI" id="CHEBI:16630"/>
        <dbReference type="ChEBI" id="CHEBI:36208"/>
        <dbReference type="ChEBI" id="CHEBI:57783"/>
        <dbReference type="ChEBI" id="CHEBI:58349"/>
        <dbReference type="EC" id="1.1.1.25"/>
    </reaction>
</comment>
<dbReference type="GO" id="GO:0004764">
    <property type="term" value="F:shikimate 3-dehydrogenase (NADP+) activity"/>
    <property type="evidence" value="ECO:0007669"/>
    <property type="project" value="UniProtKB-UniRule"/>
</dbReference>
<dbReference type="InterPro" id="IPR022893">
    <property type="entry name" value="Shikimate_DH_fam"/>
</dbReference>
<evidence type="ECO:0000256" key="2">
    <source>
        <dbReference type="ARBA" id="ARBA00012962"/>
    </source>
</evidence>
<proteinExistence type="inferred from homology"/>
<evidence type="ECO:0000256" key="4">
    <source>
        <dbReference type="ARBA" id="ARBA00022857"/>
    </source>
</evidence>
<feature type="binding site" evidence="8">
    <location>
        <begin position="19"/>
        <end position="21"/>
    </location>
    <ligand>
        <name>shikimate</name>
        <dbReference type="ChEBI" id="CHEBI:36208"/>
    </ligand>
</feature>
<evidence type="ECO:0000256" key="5">
    <source>
        <dbReference type="ARBA" id="ARBA00023002"/>
    </source>
</evidence>
<feature type="binding site" evidence="8">
    <location>
        <position position="252"/>
    </location>
    <ligand>
        <name>shikimate</name>
        <dbReference type="ChEBI" id="CHEBI:36208"/>
    </ligand>
</feature>
<evidence type="ECO:0000256" key="8">
    <source>
        <dbReference type="HAMAP-Rule" id="MF_00222"/>
    </source>
</evidence>
<feature type="domain" description="Quinate/shikimate 5-dehydrogenase/glutamyl-tRNA reductase" evidence="9">
    <location>
        <begin position="127"/>
        <end position="197"/>
    </location>
</feature>
<dbReference type="GO" id="GO:0050661">
    <property type="term" value="F:NADP binding"/>
    <property type="evidence" value="ECO:0007669"/>
    <property type="project" value="InterPro"/>
</dbReference>
<feature type="active site" description="Proton acceptor" evidence="8">
    <location>
        <position position="70"/>
    </location>
</feature>
<dbReference type="PANTHER" id="PTHR21089">
    <property type="entry name" value="SHIKIMATE DEHYDROGENASE"/>
    <property type="match status" value="1"/>
</dbReference>
<evidence type="ECO:0000256" key="7">
    <source>
        <dbReference type="ARBA" id="ARBA00049442"/>
    </source>
</evidence>
<feature type="binding site" evidence="8">
    <location>
        <position position="91"/>
    </location>
    <ligand>
        <name>shikimate</name>
        <dbReference type="ChEBI" id="CHEBI:36208"/>
    </ligand>
</feature>